<reference evidence="1 2" key="1">
    <citation type="submission" date="2024-02" db="EMBL/GenBank/DDBJ databases">
        <authorList>
            <person name="Chen Y."/>
            <person name="Shah S."/>
            <person name="Dougan E. K."/>
            <person name="Thang M."/>
            <person name="Chan C."/>
        </authorList>
    </citation>
    <scope>NUCLEOTIDE SEQUENCE [LARGE SCALE GENOMIC DNA]</scope>
</reference>
<organism evidence="1 2">
    <name type="scientific">Durusdinium trenchii</name>
    <dbReference type="NCBI Taxonomy" id="1381693"/>
    <lineage>
        <taxon>Eukaryota</taxon>
        <taxon>Sar</taxon>
        <taxon>Alveolata</taxon>
        <taxon>Dinophyceae</taxon>
        <taxon>Suessiales</taxon>
        <taxon>Symbiodiniaceae</taxon>
        <taxon>Durusdinium</taxon>
    </lineage>
</organism>
<sequence>MLNSKHPEFAHLGKWLNNFSEHKRPITHKIGNDSRWKSPQNAYIPGPGAYKVDRDHPEHPDHDMGTTVFSIVNPSFSIPRESRVAPDGAMKGISLGRPQDAAVVGQYAVPRLGVTSNQKEFATFYFTSAKESQEALRERKKTSDVPGCGVRDRARKGFEKAVKKGTRCWAAGAQSHLPMHEASQY</sequence>
<name>A0ABP0JXQ0_9DINO</name>
<comment type="caution">
    <text evidence="1">The sequence shown here is derived from an EMBL/GenBank/DDBJ whole genome shotgun (WGS) entry which is preliminary data.</text>
</comment>
<gene>
    <name evidence="1" type="ORF">SCF082_LOCUS14392</name>
</gene>
<dbReference type="EMBL" id="CAXAMM010009014">
    <property type="protein sequence ID" value="CAK9019142.1"/>
    <property type="molecule type" value="Genomic_DNA"/>
</dbReference>
<protein>
    <submittedName>
        <fullName evidence="1">Uncharacterized protein</fullName>
    </submittedName>
</protein>
<keyword evidence="2" id="KW-1185">Reference proteome</keyword>
<evidence type="ECO:0000313" key="1">
    <source>
        <dbReference type="EMBL" id="CAK9019142.1"/>
    </source>
</evidence>
<evidence type="ECO:0000313" key="2">
    <source>
        <dbReference type="Proteomes" id="UP001642464"/>
    </source>
</evidence>
<dbReference type="Proteomes" id="UP001642464">
    <property type="component" value="Unassembled WGS sequence"/>
</dbReference>
<proteinExistence type="predicted"/>
<accession>A0ABP0JXQ0</accession>